<protein>
    <submittedName>
        <fullName evidence="1">RCG20217</fullName>
    </submittedName>
</protein>
<reference evidence="2" key="1">
    <citation type="submission" date="2005-09" db="EMBL/GenBank/DDBJ databases">
        <authorList>
            <person name="Mural R.J."/>
            <person name="Li P.W."/>
            <person name="Adams M.D."/>
            <person name="Amanatides P.G."/>
            <person name="Baden-Tillson H."/>
            <person name="Barnstead M."/>
            <person name="Chin S.H."/>
            <person name="Dew I."/>
            <person name="Evans C.A."/>
            <person name="Ferriera S."/>
            <person name="Flanigan M."/>
            <person name="Fosler C."/>
            <person name="Glodek A."/>
            <person name="Gu Z."/>
            <person name="Holt R.A."/>
            <person name="Jennings D."/>
            <person name="Kraft C.L."/>
            <person name="Lu F."/>
            <person name="Nguyen T."/>
            <person name="Nusskern D.R."/>
            <person name="Pfannkoch C.M."/>
            <person name="Sitter C."/>
            <person name="Sutton G.G."/>
            <person name="Venter J.C."/>
            <person name="Wang Z."/>
            <person name="Woodage T."/>
            <person name="Zheng X.H."/>
            <person name="Zhong F."/>
        </authorList>
    </citation>
    <scope>NUCLEOTIDE SEQUENCE [LARGE SCALE GENOMIC DNA]</scope>
    <source>
        <strain>BN</strain>
        <strain evidence="2">Sprague-Dawley</strain>
    </source>
</reference>
<evidence type="ECO:0000313" key="1">
    <source>
        <dbReference type="EMBL" id="EDL94790.1"/>
    </source>
</evidence>
<gene>
    <name evidence="1" type="ORF">rCG_20217</name>
</gene>
<dbReference type="AlphaFoldDB" id="A6JGD4"/>
<dbReference type="Proteomes" id="UP000234681">
    <property type="component" value="Chromosome 13"/>
</dbReference>
<proteinExistence type="predicted"/>
<sequence length="76" mass="8456">MYPPQGFWNPPAALQSRGRDCSSERLACAKAMWGHVDLIPENRAPEVCPPTTQQHQPPGLWNFLWTSTVLPQAGLT</sequence>
<organism evidence="1 2">
    <name type="scientific">Rattus norvegicus</name>
    <name type="common">Rat</name>
    <dbReference type="NCBI Taxonomy" id="10116"/>
    <lineage>
        <taxon>Eukaryota</taxon>
        <taxon>Metazoa</taxon>
        <taxon>Chordata</taxon>
        <taxon>Craniata</taxon>
        <taxon>Vertebrata</taxon>
        <taxon>Euteleostomi</taxon>
        <taxon>Mammalia</taxon>
        <taxon>Eutheria</taxon>
        <taxon>Euarchontoglires</taxon>
        <taxon>Glires</taxon>
        <taxon>Rodentia</taxon>
        <taxon>Myomorpha</taxon>
        <taxon>Muroidea</taxon>
        <taxon>Muridae</taxon>
        <taxon>Murinae</taxon>
        <taxon>Rattus</taxon>
    </lineage>
</organism>
<name>A6JGD4_RAT</name>
<accession>A6JGD4</accession>
<evidence type="ECO:0000313" key="2">
    <source>
        <dbReference type="Proteomes" id="UP000234681"/>
    </source>
</evidence>
<dbReference type="EMBL" id="CH473985">
    <property type="protein sequence ID" value="EDL94790.1"/>
    <property type="molecule type" value="Genomic_DNA"/>
</dbReference>